<feature type="region of interest" description="Disordered" evidence="1">
    <location>
        <begin position="149"/>
        <end position="215"/>
    </location>
</feature>
<reference evidence="2 3" key="1">
    <citation type="submission" date="2017-06" db="EMBL/GenBank/DDBJ databases">
        <title>Comparative genomic analysis of Ambrosia Fusariam Clade fungi.</title>
        <authorList>
            <person name="Stajich J.E."/>
            <person name="Carrillo J."/>
            <person name="Kijimoto T."/>
            <person name="Eskalen A."/>
            <person name="O'Donnell K."/>
            <person name="Kasson M."/>
        </authorList>
    </citation>
    <scope>NUCLEOTIDE SEQUENCE [LARGE SCALE GENOMIC DNA]</scope>
    <source>
        <strain evidence="2 3">NRRL62606</strain>
    </source>
</reference>
<proteinExistence type="predicted"/>
<comment type="caution">
    <text evidence="2">The sequence shown here is derived from an EMBL/GenBank/DDBJ whole genome shotgun (WGS) entry which is preliminary data.</text>
</comment>
<evidence type="ECO:0000256" key="1">
    <source>
        <dbReference type="SAM" id="MobiDB-lite"/>
    </source>
</evidence>
<organism evidence="2 3">
    <name type="scientific">Fusarium floridanum</name>
    <dbReference type="NCBI Taxonomy" id="1325733"/>
    <lineage>
        <taxon>Eukaryota</taxon>
        <taxon>Fungi</taxon>
        <taxon>Dikarya</taxon>
        <taxon>Ascomycota</taxon>
        <taxon>Pezizomycotina</taxon>
        <taxon>Sordariomycetes</taxon>
        <taxon>Hypocreomycetidae</taxon>
        <taxon>Hypocreales</taxon>
        <taxon>Nectriaceae</taxon>
        <taxon>Fusarium</taxon>
        <taxon>Fusarium solani species complex</taxon>
    </lineage>
</organism>
<protein>
    <submittedName>
        <fullName evidence="2">Uncharacterized protein</fullName>
    </submittedName>
</protein>
<evidence type="ECO:0000313" key="2">
    <source>
        <dbReference type="EMBL" id="RSL82700.1"/>
    </source>
</evidence>
<dbReference type="Proteomes" id="UP000287972">
    <property type="component" value="Unassembled WGS sequence"/>
</dbReference>
<feature type="region of interest" description="Disordered" evidence="1">
    <location>
        <begin position="267"/>
        <end position="337"/>
    </location>
</feature>
<feature type="region of interest" description="Disordered" evidence="1">
    <location>
        <begin position="525"/>
        <end position="608"/>
    </location>
</feature>
<feature type="compositionally biased region" description="Acidic residues" evidence="1">
    <location>
        <begin position="598"/>
        <end position="608"/>
    </location>
</feature>
<accession>A0A428RYS3</accession>
<feature type="compositionally biased region" description="Polar residues" evidence="1">
    <location>
        <begin position="580"/>
        <end position="591"/>
    </location>
</feature>
<gene>
    <name evidence="2" type="ORF">CEP51_004976</name>
</gene>
<dbReference type="EMBL" id="NKCL01000096">
    <property type="protein sequence ID" value="RSL82700.1"/>
    <property type="molecule type" value="Genomic_DNA"/>
</dbReference>
<evidence type="ECO:0000313" key="3">
    <source>
        <dbReference type="Proteomes" id="UP000287972"/>
    </source>
</evidence>
<keyword evidence="3" id="KW-1185">Reference proteome</keyword>
<sequence>MCQHCRSNSARYIAGHAVREYRERFLNGEEWRLKLCTNLQAILLINLCDLKITPDTAIRHNKDLRNSLWSRSGLDFRYDHNFGSVLRTKYADKAQSLLSEINKWDAFIVVQSGDQKLYYWNTDILIRHFNSVDQVARWIEDKRAQARARYEHQVPSTPGPIRRRRVTLSDHHGTGPTSSPYYRAPEISRQHRRGFSLTEARGTMPPPSTPTTPRFRTNMQLAGYSLQPQPQPSSPTQSRPLSLSEALHEMIVGERKVEDMMKRMEITPSSSLTTSPRNSWVPGNTPTSGTPNPQTPSRSMPQPVTMPSSTTYSQPGTPQTPSRFTTSTSPAAGTPLNLNLTPIPLNLGSLTRDHSLGVDQPAFGQNAPLFQPVQVRTAPAAQPDPQYEPSLRSVITPQSLPPMGNPVPLGFAPQPGSQFIHSPVQAFEHAGSLHRPADQSMNNAGNISAIQTPQPATESAHQSWFQLTGPTQHVAPQESTVVSCESTPLVTQLLSHHHRQQSTQRQPSNISTSERFLSADYQRTLHTSPPTASAQSVSAPTAPIKRNRPNFHFGLSPLPVPPEALTQPQETDRAAPVMPSTGQGIKNTGFTNYRDPTMDDEMDEMDVT</sequence>
<feature type="compositionally biased region" description="Low complexity" evidence="1">
    <location>
        <begin position="282"/>
        <end position="297"/>
    </location>
</feature>
<name>A0A428RYS3_9HYPO</name>
<feature type="compositionally biased region" description="Polar residues" evidence="1">
    <location>
        <begin position="267"/>
        <end position="278"/>
    </location>
</feature>
<dbReference type="AlphaFoldDB" id="A0A428RYS3"/>
<feature type="region of interest" description="Disordered" evidence="1">
    <location>
        <begin position="493"/>
        <end position="513"/>
    </location>
</feature>
<feature type="compositionally biased region" description="Polar residues" evidence="1">
    <location>
        <begin position="298"/>
        <end position="331"/>
    </location>
</feature>
<feature type="compositionally biased region" description="Polar residues" evidence="1">
    <location>
        <begin position="525"/>
        <end position="539"/>
    </location>
</feature>